<evidence type="ECO:0000256" key="2">
    <source>
        <dbReference type="ARBA" id="ARBA00007637"/>
    </source>
</evidence>
<organism evidence="7 8">
    <name type="scientific">Dactylosporangium cerinum</name>
    <dbReference type="NCBI Taxonomy" id="1434730"/>
    <lineage>
        <taxon>Bacteria</taxon>
        <taxon>Bacillati</taxon>
        <taxon>Actinomycetota</taxon>
        <taxon>Actinomycetes</taxon>
        <taxon>Micromonosporales</taxon>
        <taxon>Micromonosporaceae</taxon>
        <taxon>Dactylosporangium</taxon>
    </lineage>
</organism>
<dbReference type="PANTHER" id="PTHR43725">
    <property type="entry name" value="UDP-GLUCOSE 4-EPIMERASE"/>
    <property type="match status" value="1"/>
</dbReference>
<evidence type="ECO:0000313" key="7">
    <source>
        <dbReference type="EMBL" id="MFC5000471.1"/>
    </source>
</evidence>
<evidence type="ECO:0000256" key="5">
    <source>
        <dbReference type="ARBA" id="ARBA00033067"/>
    </source>
</evidence>
<dbReference type="InterPro" id="IPR001509">
    <property type="entry name" value="Epimerase_deHydtase"/>
</dbReference>
<comment type="similarity">
    <text evidence="2">Belongs to the NAD(P)-dependent epimerase/dehydratase family.</text>
</comment>
<comment type="pathway">
    <text evidence="1">Carbohydrate metabolism; galactose metabolism.</text>
</comment>
<accession>A0ABV9VY77</accession>
<comment type="caution">
    <text evidence="7">The sequence shown here is derived from an EMBL/GenBank/DDBJ whole genome shotgun (WGS) entry which is preliminary data.</text>
</comment>
<evidence type="ECO:0000256" key="4">
    <source>
        <dbReference type="ARBA" id="ARBA00031367"/>
    </source>
</evidence>
<dbReference type="Pfam" id="PF01370">
    <property type="entry name" value="Epimerase"/>
    <property type="match status" value="1"/>
</dbReference>
<feature type="domain" description="Ketoreductase" evidence="6">
    <location>
        <begin position="1"/>
        <end position="167"/>
    </location>
</feature>
<name>A0ABV9VY77_9ACTN</name>
<reference evidence="8" key="1">
    <citation type="journal article" date="2019" name="Int. J. Syst. Evol. Microbiol.">
        <title>The Global Catalogue of Microorganisms (GCM) 10K type strain sequencing project: providing services to taxonomists for standard genome sequencing and annotation.</title>
        <authorList>
            <consortium name="The Broad Institute Genomics Platform"/>
            <consortium name="The Broad Institute Genome Sequencing Center for Infectious Disease"/>
            <person name="Wu L."/>
            <person name="Ma J."/>
        </authorList>
    </citation>
    <scope>NUCLEOTIDE SEQUENCE [LARGE SCALE GENOMIC DNA]</scope>
    <source>
        <strain evidence="8">CGMCC 4.7152</strain>
    </source>
</reference>
<dbReference type="Gene3D" id="3.90.25.10">
    <property type="entry name" value="UDP-galactose 4-epimerase, domain 1"/>
    <property type="match status" value="1"/>
</dbReference>
<dbReference type="InterPro" id="IPR036291">
    <property type="entry name" value="NAD(P)-bd_dom_sf"/>
</dbReference>
<evidence type="ECO:0000256" key="3">
    <source>
        <dbReference type="ARBA" id="ARBA00018569"/>
    </source>
</evidence>
<dbReference type="EMBL" id="JBHSIU010000024">
    <property type="protein sequence ID" value="MFC5000471.1"/>
    <property type="molecule type" value="Genomic_DNA"/>
</dbReference>
<dbReference type="Gene3D" id="3.40.50.720">
    <property type="entry name" value="NAD(P)-binding Rossmann-like Domain"/>
    <property type="match status" value="1"/>
</dbReference>
<dbReference type="PANTHER" id="PTHR43725:SF53">
    <property type="entry name" value="UDP-ARABINOSE 4-EPIMERASE 1"/>
    <property type="match status" value="1"/>
</dbReference>
<evidence type="ECO:0000256" key="1">
    <source>
        <dbReference type="ARBA" id="ARBA00004947"/>
    </source>
</evidence>
<protein>
    <recommendedName>
        <fullName evidence="3">UDP-glucose 4-epimerase</fullName>
    </recommendedName>
    <alternativeName>
        <fullName evidence="5">Galactowaldenase</fullName>
    </alternativeName>
    <alternativeName>
        <fullName evidence="4">UDP-galactose 4-epimerase</fullName>
    </alternativeName>
</protein>
<dbReference type="Proteomes" id="UP001595912">
    <property type="component" value="Unassembled WGS sequence"/>
</dbReference>
<proteinExistence type="inferred from homology"/>
<dbReference type="RefSeq" id="WP_380117028.1">
    <property type="nucleotide sequence ID" value="NZ_JBHSIU010000024.1"/>
</dbReference>
<dbReference type="InterPro" id="IPR057326">
    <property type="entry name" value="KR_dom"/>
</dbReference>
<dbReference type="SMART" id="SM00822">
    <property type="entry name" value="PKS_KR"/>
    <property type="match status" value="1"/>
</dbReference>
<dbReference type="SUPFAM" id="SSF51735">
    <property type="entry name" value="NAD(P)-binding Rossmann-fold domains"/>
    <property type="match status" value="1"/>
</dbReference>
<keyword evidence="8" id="KW-1185">Reference proteome</keyword>
<evidence type="ECO:0000259" key="6">
    <source>
        <dbReference type="SMART" id="SM00822"/>
    </source>
</evidence>
<sequence length="301" mass="32261">MRILVTGAGGFVGRAVSRHLQVHGHLVLPWPGRHRLDLTDMHAVKGWLEEADPIDAVVHLAGASTVRESWQDPARYYATNLGGTANLLAGLRVNPGQPVRVVFASTSAVYGSHRDGTLSEDLDLRPSNPYAATKAAAEQLLEYETLAGGIGTTTLRLFNVAGGLDGIVDSNPTRIINNCLRAAAGEIPQVNVNGDGSARREFTHVGDVAEAFRLAVETTTVGASRTYNVGTGVGVSMKEVIDTARGVTRVDFGVVYNPPVDEPQTLIAEVSKVRAELGWMPERSSLEQVIGDAWRFRTDLS</sequence>
<evidence type="ECO:0000313" key="8">
    <source>
        <dbReference type="Proteomes" id="UP001595912"/>
    </source>
</evidence>
<gene>
    <name evidence="7" type="ORF">ACFPIJ_21855</name>
</gene>